<comment type="similarity">
    <text evidence="2">Belongs to the UPF0298 family.</text>
</comment>
<proteinExistence type="inferred from homology"/>
<dbReference type="HAMAP" id="MF_01126">
    <property type="entry name" value="UPF0298"/>
    <property type="match status" value="1"/>
</dbReference>
<keyword evidence="4" id="KW-1185">Reference proteome</keyword>
<name>A0A1M7M9N9_9BACI</name>
<evidence type="ECO:0000313" key="3">
    <source>
        <dbReference type="EMBL" id="SHM87471.1"/>
    </source>
</evidence>
<dbReference type="RefSeq" id="WP_073200553.1">
    <property type="nucleotide sequence ID" value="NZ_FRCZ01000002.1"/>
</dbReference>
<evidence type="ECO:0000313" key="4">
    <source>
        <dbReference type="Proteomes" id="UP000184184"/>
    </source>
</evidence>
<protein>
    <recommendedName>
        <fullName evidence="2">UPF0298 protein SAMN05216179_1125</fullName>
    </recommendedName>
</protein>
<dbReference type="PIRSF" id="PIRSF031653">
    <property type="entry name" value="UCP031653"/>
    <property type="match status" value="1"/>
</dbReference>
<gene>
    <name evidence="3" type="ORF">SAMN05216179_1125</name>
</gene>
<reference evidence="3 4" key="1">
    <citation type="submission" date="2016-11" db="EMBL/GenBank/DDBJ databases">
        <authorList>
            <person name="Jaros S."/>
            <person name="Januszkiewicz K."/>
            <person name="Wedrychowicz H."/>
        </authorList>
    </citation>
    <scope>NUCLEOTIDE SEQUENCE [LARGE SCALE GENOMIC DNA]</scope>
    <source>
        <strain evidence="3 4">CGMCC 1.10681</strain>
    </source>
</reference>
<comment type="subcellular location">
    <subcellularLocation>
        <location evidence="2">Cytoplasm</location>
    </subcellularLocation>
</comment>
<dbReference type="Proteomes" id="UP000184184">
    <property type="component" value="Unassembled WGS sequence"/>
</dbReference>
<accession>A0A1M7M9N9</accession>
<evidence type="ECO:0000256" key="1">
    <source>
        <dbReference type="ARBA" id="ARBA00022490"/>
    </source>
</evidence>
<dbReference type="EMBL" id="FRCZ01000002">
    <property type="protein sequence ID" value="SHM87471.1"/>
    <property type="molecule type" value="Genomic_DNA"/>
</dbReference>
<evidence type="ECO:0000256" key="2">
    <source>
        <dbReference type="HAMAP-Rule" id="MF_01126"/>
    </source>
</evidence>
<dbReference type="AlphaFoldDB" id="A0A1M7M9N9"/>
<sequence>MIVKRQGLVVWFHQMKHVKHIKKFGHMVHVSKKLKYAMIYVNQDQMDDTYQKLIKLPFVTKIEPSYKPFIKTDYEQKVFDKEEKEYDYKMGI</sequence>
<dbReference type="Pfam" id="PF09902">
    <property type="entry name" value="DUF2129"/>
    <property type="match status" value="1"/>
</dbReference>
<organism evidence="3 4">
    <name type="scientific">Gracilibacillus kekensis</name>
    <dbReference type="NCBI Taxonomy" id="1027249"/>
    <lineage>
        <taxon>Bacteria</taxon>
        <taxon>Bacillati</taxon>
        <taxon>Bacillota</taxon>
        <taxon>Bacilli</taxon>
        <taxon>Bacillales</taxon>
        <taxon>Bacillaceae</taxon>
        <taxon>Gracilibacillus</taxon>
    </lineage>
</organism>
<dbReference type="STRING" id="1027249.SAMN05216179_1125"/>
<dbReference type="OrthoDB" id="2990788at2"/>
<keyword evidence="1 2" id="KW-0963">Cytoplasm</keyword>
<dbReference type="InterPro" id="IPR016979">
    <property type="entry name" value="DUF2129"/>
</dbReference>
<dbReference type="GO" id="GO:0005737">
    <property type="term" value="C:cytoplasm"/>
    <property type="evidence" value="ECO:0007669"/>
    <property type="project" value="UniProtKB-SubCell"/>
</dbReference>